<gene>
    <name evidence="2" type="ORF">AFUS01_LOCUS10871</name>
</gene>
<dbReference type="OrthoDB" id="8298093at2759"/>
<feature type="transmembrane region" description="Helical" evidence="1">
    <location>
        <begin position="96"/>
        <end position="121"/>
    </location>
</feature>
<dbReference type="EMBL" id="CAJVCH010081589">
    <property type="protein sequence ID" value="CAG7721674.1"/>
    <property type="molecule type" value="Genomic_DNA"/>
</dbReference>
<feature type="transmembrane region" description="Helical" evidence="1">
    <location>
        <begin position="151"/>
        <end position="170"/>
    </location>
</feature>
<keyword evidence="1" id="KW-0472">Membrane</keyword>
<keyword evidence="1" id="KW-0812">Transmembrane</keyword>
<protein>
    <submittedName>
        <fullName evidence="2">Uncharacterized protein</fullName>
    </submittedName>
</protein>
<proteinExistence type="predicted"/>
<feature type="transmembrane region" description="Helical" evidence="1">
    <location>
        <begin position="67"/>
        <end position="84"/>
    </location>
</feature>
<evidence type="ECO:0000256" key="1">
    <source>
        <dbReference type="SAM" id="Phobius"/>
    </source>
</evidence>
<name>A0A8J2K7H5_9HEXA</name>
<comment type="caution">
    <text evidence="2">The sequence shown here is derived from an EMBL/GenBank/DDBJ whole genome shotgun (WGS) entry which is preliminary data.</text>
</comment>
<accession>A0A8J2K7H5</accession>
<sequence>MMKKNPISREYSLGNFIPQVVAGNSTWIQYFLSYFNYGYLTFCTPFRFRLDPETNAYVLQTNRVQKIVSGVLNFCSLICIWTSFRKMQDVDFQKNPLLYIELASVTLDSVYLCWVLVMFWARSHHFLQLFEELQSSILLQFFTGAVKRTKYFSMGLCAMSFVQAVISVVYEIERDDWSQDHLWEEMFKQAKYMFMLGPEATSEGAVAAILIVIFVVLKFFNILLKNFADLIGLMSVILLRQVVNDLLSAMKQDNFTPSLLQGCYDALKDLMEKLNAAVGIFIFFIFLGPVPYYSINIVDMLDAPDHLLLTSNCIYLLTYFVTLILAARINKKGFKIKHWLEQQERYEKIPHPKLIMILHDISSDEIGLSGQGYFTATSGLVGTVIIFAVITHCPHNISPLKFTTV</sequence>
<reference evidence="2" key="1">
    <citation type="submission" date="2021-06" db="EMBL/GenBank/DDBJ databases">
        <authorList>
            <person name="Hodson N. C."/>
            <person name="Mongue J. A."/>
            <person name="Jaron S. K."/>
        </authorList>
    </citation>
    <scope>NUCLEOTIDE SEQUENCE</scope>
</reference>
<organism evidence="2 3">
    <name type="scientific">Allacma fusca</name>
    <dbReference type="NCBI Taxonomy" id="39272"/>
    <lineage>
        <taxon>Eukaryota</taxon>
        <taxon>Metazoa</taxon>
        <taxon>Ecdysozoa</taxon>
        <taxon>Arthropoda</taxon>
        <taxon>Hexapoda</taxon>
        <taxon>Collembola</taxon>
        <taxon>Symphypleona</taxon>
        <taxon>Sminthuridae</taxon>
        <taxon>Allacma</taxon>
    </lineage>
</organism>
<evidence type="ECO:0000313" key="2">
    <source>
        <dbReference type="EMBL" id="CAG7721674.1"/>
    </source>
</evidence>
<dbReference type="AlphaFoldDB" id="A0A8J2K7H5"/>
<dbReference type="Proteomes" id="UP000708208">
    <property type="component" value="Unassembled WGS sequence"/>
</dbReference>
<keyword evidence="1" id="KW-1133">Transmembrane helix</keyword>
<evidence type="ECO:0000313" key="3">
    <source>
        <dbReference type="Proteomes" id="UP000708208"/>
    </source>
</evidence>
<feature type="transmembrane region" description="Helical" evidence="1">
    <location>
        <begin position="274"/>
        <end position="295"/>
    </location>
</feature>
<keyword evidence="3" id="KW-1185">Reference proteome</keyword>
<feature type="transmembrane region" description="Helical" evidence="1">
    <location>
        <begin position="307"/>
        <end position="327"/>
    </location>
</feature>
<feature type="transmembrane region" description="Helical" evidence="1">
    <location>
        <begin position="204"/>
        <end position="224"/>
    </location>
</feature>